<proteinExistence type="predicted"/>
<organism evidence="1 2">
    <name type="scientific">Dissostichus mawsoni</name>
    <name type="common">Antarctic cod</name>
    <dbReference type="NCBI Taxonomy" id="36200"/>
    <lineage>
        <taxon>Eukaryota</taxon>
        <taxon>Metazoa</taxon>
        <taxon>Chordata</taxon>
        <taxon>Craniata</taxon>
        <taxon>Vertebrata</taxon>
        <taxon>Euteleostomi</taxon>
        <taxon>Actinopterygii</taxon>
        <taxon>Neopterygii</taxon>
        <taxon>Teleostei</taxon>
        <taxon>Neoteleostei</taxon>
        <taxon>Acanthomorphata</taxon>
        <taxon>Eupercaria</taxon>
        <taxon>Perciformes</taxon>
        <taxon>Notothenioidei</taxon>
        <taxon>Nototheniidae</taxon>
        <taxon>Dissostichus</taxon>
    </lineage>
</organism>
<sequence>MRSKGVTRVTYFAPDQGFSRPNANCSVSPPTLSRTTRVSCCVVHHLVGPQPSNKALCVLRASYGYVGAPSLQ</sequence>
<dbReference type="AlphaFoldDB" id="A0A7J5YKS4"/>
<evidence type="ECO:0000313" key="1">
    <source>
        <dbReference type="EMBL" id="KAF3849970.1"/>
    </source>
</evidence>
<name>A0A7J5YKS4_DISMA</name>
<gene>
    <name evidence="1" type="ORF">F7725_019689</name>
</gene>
<keyword evidence="2" id="KW-1185">Reference proteome</keyword>
<evidence type="ECO:0000313" key="2">
    <source>
        <dbReference type="Proteomes" id="UP000518266"/>
    </source>
</evidence>
<accession>A0A7J5YKS4</accession>
<comment type="caution">
    <text evidence="1">The sequence shown here is derived from an EMBL/GenBank/DDBJ whole genome shotgun (WGS) entry which is preliminary data.</text>
</comment>
<dbReference type="EMBL" id="JAAKFY010000011">
    <property type="protein sequence ID" value="KAF3849970.1"/>
    <property type="molecule type" value="Genomic_DNA"/>
</dbReference>
<dbReference type="Proteomes" id="UP000518266">
    <property type="component" value="Unassembled WGS sequence"/>
</dbReference>
<protein>
    <submittedName>
        <fullName evidence="1">Uncharacterized protein</fullName>
    </submittedName>
</protein>
<reference evidence="1 2" key="1">
    <citation type="submission" date="2020-03" db="EMBL/GenBank/DDBJ databases">
        <title>Dissostichus mawsoni Genome sequencing and assembly.</title>
        <authorList>
            <person name="Park H."/>
        </authorList>
    </citation>
    <scope>NUCLEOTIDE SEQUENCE [LARGE SCALE GENOMIC DNA]</scope>
    <source>
        <strain evidence="1">DM0001</strain>
        <tissue evidence="1">Muscle</tissue>
    </source>
</reference>